<evidence type="ECO:0000313" key="2">
    <source>
        <dbReference type="Proteomes" id="UP000034588"/>
    </source>
</evidence>
<evidence type="ECO:0000313" key="1">
    <source>
        <dbReference type="EMBL" id="KKW13436.1"/>
    </source>
</evidence>
<dbReference type="GO" id="GO:0003676">
    <property type="term" value="F:nucleic acid binding"/>
    <property type="evidence" value="ECO:0007669"/>
    <property type="project" value="InterPro"/>
</dbReference>
<dbReference type="Gene3D" id="3.40.1350.10">
    <property type="match status" value="1"/>
</dbReference>
<organism evidence="1 2">
    <name type="scientific">Candidatus Gottesmanbacteria bacterium GW2011_GWB1_49_7</name>
    <dbReference type="NCBI Taxonomy" id="1618448"/>
    <lineage>
        <taxon>Bacteria</taxon>
        <taxon>Candidatus Gottesmaniibacteriota</taxon>
    </lineage>
</organism>
<dbReference type="EMBL" id="LCQD01000001">
    <property type="protein sequence ID" value="KKW13436.1"/>
    <property type="molecule type" value="Genomic_DNA"/>
</dbReference>
<protein>
    <recommendedName>
        <fullName evidence="3">VRR-NUC domain-containing protein</fullName>
    </recommendedName>
</protein>
<name>A0A0G1W3T7_9BACT</name>
<dbReference type="InterPro" id="IPR011856">
    <property type="entry name" value="tRNA_endonuc-like_dom_sf"/>
</dbReference>
<reference evidence="1 2" key="1">
    <citation type="journal article" date="2015" name="Nature">
        <title>rRNA introns, odd ribosomes, and small enigmatic genomes across a large radiation of phyla.</title>
        <authorList>
            <person name="Brown C.T."/>
            <person name="Hug L.A."/>
            <person name="Thomas B.C."/>
            <person name="Sharon I."/>
            <person name="Castelle C.J."/>
            <person name="Singh A."/>
            <person name="Wilkins M.J."/>
            <person name="Williams K.H."/>
            <person name="Banfield J.F."/>
        </authorList>
    </citation>
    <scope>NUCLEOTIDE SEQUENCE [LARGE SCALE GENOMIC DNA]</scope>
</reference>
<dbReference type="Proteomes" id="UP000034588">
    <property type="component" value="Unassembled WGS sequence"/>
</dbReference>
<proteinExistence type="predicted"/>
<evidence type="ECO:0008006" key="3">
    <source>
        <dbReference type="Google" id="ProtNLM"/>
    </source>
</evidence>
<sequence>MTGTQIIKQGLGVLRGSGWLAFSMNSNRYTPRGMKGFTDIIAFRHDVTLVIEVKGDGDKERPSQKKFALDILPHLGDHIHHFIIENIEEIEDIVEMRMIA</sequence>
<accession>A0A0G1W3T7</accession>
<comment type="caution">
    <text evidence="1">The sequence shown here is derived from an EMBL/GenBank/DDBJ whole genome shotgun (WGS) entry which is preliminary data.</text>
</comment>
<gene>
    <name evidence="1" type="ORF">UY48_C0001G0057</name>
</gene>
<dbReference type="AlphaFoldDB" id="A0A0G1W3T7"/>